<dbReference type="EMBL" id="FXTU01000001">
    <property type="protein sequence ID" value="SMP03440.1"/>
    <property type="molecule type" value="Genomic_DNA"/>
</dbReference>
<dbReference type="CDD" id="cd01043">
    <property type="entry name" value="DPS"/>
    <property type="match status" value="1"/>
</dbReference>
<keyword evidence="4" id="KW-0238">DNA-binding</keyword>
<dbReference type="PANTHER" id="PTHR42932">
    <property type="entry name" value="GENERAL STRESS PROTEIN 20U"/>
    <property type="match status" value="1"/>
</dbReference>
<dbReference type="InterPro" id="IPR002177">
    <property type="entry name" value="DPS_DNA-bd"/>
</dbReference>
<dbReference type="InterPro" id="IPR012347">
    <property type="entry name" value="Ferritin-like"/>
</dbReference>
<dbReference type="PROSITE" id="PS00818">
    <property type="entry name" value="DPS_1"/>
    <property type="match status" value="1"/>
</dbReference>
<protein>
    <submittedName>
        <fullName evidence="4">Starvation-inducible DNA-binding protein</fullName>
    </submittedName>
</protein>
<dbReference type="InterPro" id="IPR023188">
    <property type="entry name" value="DPS_DNA-bd_CS"/>
</dbReference>
<name>A0AA45WJH3_9BACL</name>
<evidence type="ECO:0000259" key="3">
    <source>
        <dbReference type="Pfam" id="PF00210"/>
    </source>
</evidence>
<dbReference type="PANTHER" id="PTHR42932:SF1">
    <property type="entry name" value="GENERAL STRESS PROTEIN 20U"/>
    <property type="match status" value="1"/>
</dbReference>
<dbReference type="PROSITE" id="PS00819">
    <property type="entry name" value="DPS_2"/>
    <property type="match status" value="1"/>
</dbReference>
<dbReference type="InterPro" id="IPR008331">
    <property type="entry name" value="Ferritin_DPS_dom"/>
</dbReference>
<dbReference type="GO" id="GO:0008199">
    <property type="term" value="F:ferric iron binding"/>
    <property type="evidence" value="ECO:0007669"/>
    <property type="project" value="InterPro"/>
</dbReference>
<dbReference type="Gene3D" id="1.20.1260.10">
    <property type="match status" value="1"/>
</dbReference>
<organism evidence="4 5">
    <name type="scientific">Laceyella tengchongensis</name>
    <dbReference type="NCBI Taxonomy" id="574699"/>
    <lineage>
        <taxon>Bacteria</taxon>
        <taxon>Bacillati</taxon>
        <taxon>Bacillota</taxon>
        <taxon>Bacilli</taxon>
        <taxon>Bacillales</taxon>
        <taxon>Thermoactinomycetaceae</taxon>
        <taxon>Laceyella</taxon>
    </lineage>
</organism>
<dbReference type="InterPro" id="IPR009078">
    <property type="entry name" value="Ferritin-like_SF"/>
</dbReference>
<dbReference type="GO" id="GO:0003677">
    <property type="term" value="F:DNA binding"/>
    <property type="evidence" value="ECO:0007669"/>
    <property type="project" value="UniProtKB-KW"/>
</dbReference>
<dbReference type="PRINTS" id="PR01346">
    <property type="entry name" value="HELNAPAPROT"/>
</dbReference>
<feature type="domain" description="Ferritin/DPS" evidence="3">
    <location>
        <begin position="9"/>
        <end position="145"/>
    </location>
</feature>
<sequence>MTTQAVYEVLNKQVANWSVLYVKLHNYHWFVKGDQFFELHEKFEEYYTEAAGYIDELAERLLAIGGKPVATMKEYLSLASITEGMGNETAEQMVSNLIADFNTLVDELKQGIDIADQAGDESTADMLTHIRTSLEKHLWMLNAYMA</sequence>
<dbReference type="PIRSF" id="PIRSF005900">
    <property type="entry name" value="Dps"/>
    <property type="match status" value="1"/>
</dbReference>
<evidence type="ECO:0000313" key="5">
    <source>
        <dbReference type="Proteomes" id="UP001157946"/>
    </source>
</evidence>
<dbReference type="SUPFAM" id="SSF47240">
    <property type="entry name" value="Ferritin-like"/>
    <property type="match status" value="1"/>
</dbReference>
<comment type="caution">
    <text evidence="4">The sequence shown here is derived from an EMBL/GenBank/DDBJ whole genome shotgun (WGS) entry which is preliminary data.</text>
</comment>
<dbReference type="Proteomes" id="UP001157946">
    <property type="component" value="Unassembled WGS sequence"/>
</dbReference>
<comment type="similarity">
    <text evidence="1 2">Belongs to the Dps family.</text>
</comment>
<evidence type="ECO:0000256" key="1">
    <source>
        <dbReference type="ARBA" id="ARBA00009497"/>
    </source>
</evidence>
<proteinExistence type="inferred from homology"/>
<dbReference type="AlphaFoldDB" id="A0AA45WJH3"/>
<dbReference type="GO" id="GO:0016722">
    <property type="term" value="F:oxidoreductase activity, acting on metal ions"/>
    <property type="evidence" value="ECO:0007669"/>
    <property type="project" value="InterPro"/>
</dbReference>
<accession>A0AA45WJH3</accession>
<gene>
    <name evidence="4" type="ORF">SAMN06265361_101448</name>
</gene>
<evidence type="ECO:0000313" key="4">
    <source>
        <dbReference type="EMBL" id="SMP03440.1"/>
    </source>
</evidence>
<evidence type="ECO:0000256" key="2">
    <source>
        <dbReference type="RuleBase" id="RU003875"/>
    </source>
</evidence>
<reference evidence="4" key="1">
    <citation type="submission" date="2017-05" db="EMBL/GenBank/DDBJ databases">
        <authorList>
            <person name="Varghese N."/>
            <person name="Submissions S."/>
        </authorList>
    </citation>
    <scope>NUCLEOTIDE SEQUENCE</scope>
    <source>
        <strain evidence="4">DSM 45262</strain>
    </source>
</reference>
<keyword evidence="5" id="KW-1185">Reference proteome</keyword>
<dbReference type="Pfam" id="PF00210">
    <property type="entry name" value="Ferritin"/>
    <property type="match status" value="1"/>
</dbReference>